<reference evidence="4" key="1">
    <citation type="journal article" date="2015" name="Proc. Natl. Acad. Sci. U.S.A.">
        <title>Bacterial clade with the ribosomal RNA operon on a small plasmid rather than the chromosome.</title>
        <authorList>
            <person name="Anda M."/>
            <person name="Ohtsubo Y."/>
            <person name="Okubo T."/>
            <person name="Sugawara M."/>
            <person name="Nagata Y."/>
            <person name="Tsuda M."/>
            <person name="Minamisawa K."/>
            <person name="Mitsui H."/>
        </authorList>
    </citation>
    <scope>NUCLEOTIDE SEQUENCE</scope>
    <source>
        <strain evidence="4">JCM 14755</strain>
    </source>
</reference>
<dbReference type="OrthoDB" id="9815027at2"/>
<feature type="domain" description="Amidohydrolase 3" evidence="3">
    <location>
        <begin position="41"/>
        <end position="401"/>
    </location>
</feature>
<dbReference type="EMBL" id="LC066376">
    <property type="protein sequence ID" value="BAT27894.1"/>
    <property type="molecule type" value="Genomic_DNA"/>
</dbReference>
<dbReference type="Pfam" id="PF07969">
    <property type="entry name" value="Amidohydro_3"/>
    <property type="match status" value="1"/>
</dbReference>
<dbReference type="GO" id="GO:0035888">
    <property type="term" value="F:isoguanine deaminase activity"/>
    <property type="evidence" value="ECO:0007669"/>
    <property type="project" value="TreeGrafter"/>
</dbReference>
<name>A0A0P0Z1V5_9HYPH</name>
<protein>
    <submittedName>
        <fullName evidence="4">Cytosine deaminase</fullName>
    </submittedName>
</protein>
<dbReference type="Gene3D" id="3.20.20.140">
    <property type="entry name" value="Metal-dependent hydrolases"/>
    <property type="match status" value="1"/>
</dbReference>
<dbReference type="GO" id="GO:0004131">
    <property type="term" value="F:cytosine deaminase activity"/>
    <property type="evidence" value="ECO:0007669"/>
    <property type="project" value="TreeGrafter"/>
</dbReference>
<organism evidence="4">
    <name type="scientific">Aureimonas frigidaquae</name>
    <dbReference type="NCBI Taxonomy" id="424757"/>
    <lineage>
        <taxon>Bacteria</taxon>
        <taxon>Pseudomonadati</taxon>
        <taxon>Pseudomonadota</taxon>
        <taxon>Alphaproteobacteria</taxon>
        <taxon>Hyphomicrobiales</taxon>
        <taxon>Aurantimonadaceae</taxon>
        <taxon>Aureimonas</taxon>
    </lineage>
</organism>
<dbReference type="Gene3D" id="2.30.40.10">
    <property type="entry name" value="Urease, subunit C, domain 1"/>
    <property type="match status" value="1"/>
</dbReference>
<dbReference type="InterPro" id="IPR052349">
    <property type="entry name" value="Metallo-hydrolase_Enzymes"/>
</dbReference>
<dbReference type="SUPFAM" id="SSF51338">
    <property type="entry name" value="Composite domain of metallo-dependent hydrolases"/>
    <property type="match status" value="1"/>
</dbReference>
<evidence type="ECO:0000313" key="4">
    <source>
        <dbReference type="EMBL" id="BAT27894.1"/>
    </source>
</evidence>
<keyword evidence="2" id="KW-0378">Hydrolase</keyword>
<accession>A0A0P0Z1V5</accession>
<dbReference type="SUPFAM" id="SSF51556">
    <property type="entry name" value="Metallo-dependent hydrolases"/>
    <property type="match status" value="1"/>
</dbReference>
<dbReference type="CDD" id="cd01293">
    <property type="entry name" value="Bact_CD"/>
    <property type="match status" value="1"/>
</dbReference>
<evidence type="ECO:0000256" key="1">
    <source>
        <dbReference type="ARBA" id="ARBA00022723"/>
    </source>
</evidence>
<dbReference type="RefSeq" id="WP_062227918.1">
    <property type="nucleotide sequence ID" value="NZ_BBWR01000010.1"/>
</dbReference>
<dbReference type="GO" id="GO:0046872">
    <property type="term" value="F:metal ion binding"/>
    <property type="evidence" value="ECO:0007669"/>
    <property type="project" value="UniProtKB-KW"/>
</dbReference>
<proteinExistence type="predicted"/>
<dbReference type="AlphaFoldDB" id="A0A0P0Z1V5"/>
<evidence type="ECO:0000256" key="2">
    <source>
        <dbReference type="ARBA" id="ARBA00022801"/>
    </source>
</evidence>
<dbReference type="InterPro" id="IPR032466">
    <property type="entry name" value="Metal_Hydrolase"/>
</dbReference>
<dbReference type="InterPro" id="IPR013108">
    <property type="entry name" value="Amidohydro_3"/>
</dbReference>
<dbReference type="FunFam" id="3.20.20.140:FF:000019">
    <property type="entry name" value="Cytosine deaminase"/>
    <property type="match status" value="1"/>
</dbReference>
<keyword evidence="1" id="KW-0479">Metal-binding</keyword>
<dbReference type="PANTHER" id="PTHR32027">
    <property type="entry name" value="CYTOSINE DEAMINASE"/>
    <property type="match status" value="1"/>
</dbReference>
<dbReference type="InterPro" id="IPR011059">
    <property type="entry name" value="Metal-dep_hydrolase_composite"/>
</dbReference>
<sequence length="436" mass="47643">MTFDLIIKNATLPDGRTHMDVAVAGGEIAAIEPAITAEAGRVVEADGCLLAPPFVDVHFHLDATLSVGQPRFNHSGTLLEGIQLWGEQRPLRTVDAVVERAMRYCDLAVAQGLLAIRTHVDVCDEGLVGVEALLHVRDMVKDRIDLQLVAFPQDGYFRAPTAAANLVRALDMGVDIVGGIPHFERTMADGQRSVVELCTLAAARGLKVDIHCDETDDPHSRHVETLAAETIRLGLRGQVAASHLTSMHSMDNYYASKLIPLIAEAGLHCIANPLANLNLQGRSDSYPKRRGLMRIPELRAQGVNVALAQDSCMDPWYVLGNADMLDVAHMATHAAHMIGLNDIRYTFDAVTTHAADAFGLERYGLKPGCHADFVLLDAPSPIDAVRLRADRLLVVRRGRILAETPARRTRLYLDNRPETVSIAKFAPIWPGPNERQ</sequence>
<dbReference type="NCBIfam" id="NF005748">
    <property type="entry name" value="PRK07572.1"/>
    <property type="match status" value="1"/>
</dbReference>
<dbReference type="GO" id="GO:0006209">
    <property type="term" value="P:cytosine catabolic process"/>
    <property type="evidence" value="ECO:0007669"/>
    <property type="project" value="TreeGrafter"/>
</dbReference>
<evidence type="ECO:0000259" key="3">
    <source>
        <dbReference type="Pfam" id="PF07969"/>
    </source>
</evidence>
<dbReference type="PANTHER" id="PTHR32027:SF0">
    <property type="entry name" value="CYTOSINE DEAMINASE"/>
    <property type="match status" value="1"/>
</dbReference>